<dbReference type="GO" id="GO:0005886">
    <property type="term" value="C:plasma membrane"/>
    <property type="evidence" value="ECO:0007669"/>
    <property type="project" value="UniProtKB-SubCell"/>
</dbReference>
<feature type="transmembrane region" description="Helical" evidence="11">
    <location>
        <begin position="161"/>
        <end position="187"/>
    </location>
</feature>
<evidence type="ECO:0000256" key="10">
    <source>
        <dbReference type="ARBA" id="ARBA00061644"/>
    </source>
</evidence>
<dbReference type="InterPro" id="IPR005074">
    <property type="entry name" value="Peptidase_C39"/>
</dbReference>
<dbReference type="SUPFAM" id="SSF52540">
    <property type="entry name" value="P-loop containing nucleoside triphosphate hydrolases"/>
    <property type="match status" value="1"/>
</dbReference>
<feature type="domain" description="Peptidase C39" evidence="14">
    <location>
        <begin position="13"/>
        <end position="132"/>
    </location>
</feature>
<dbReference type="GO" id="GO:0006508">
    <property type="term" value="P:proteolysis"/>
    <property type="evidence" value="ECO:0007669"/>
    <property type="project" value="InterPro"/>
</dbReference>
<evidence type="ECO:0000256" key="5">
    <source>
        <dbReference type="ARBA" id="ARBA00022741"/>
    </source>
</evidence>
<keyword evidence="6" id="KW-0378">Hydrolase</keyword>
<dbReference type="PROSITE" id="PS50893">
    <property type="entry name" value="ABC_TRANSPORTER_2"/>
    <property type="match status" value="1"/>
</dbReference>
<proteinExistence type="inferred from homology"/>
<name>A0A6G4AGA9_9ACTN</name>
<dbReference type="EMBL" id="JAAIKT010000015">
    <property type="protein sequence ID" value="NEW71691.1"/>
    <property type="molecule type" value="Genomic_DNA"/>
</dbReference>
<dbReference type="CDD" id="cd18779">
    <property type="entry name" value="ABC_6TM_T1SS_like"/>
    <property type="match status" value="1"/>
</dbReference>
<evidence type="ECO:0000256" key="11">
    <source>
        <dbReference type="SAM" id="Phobius"/>
    </source>
</evidence>
<dbReference type="GO" id="GO:0140359">
    <property type="term" value="F:ABC-type transporter activity"/>
    <property type="evidence" value="ECO:0007669"/>
    <property type="project" value="InterPro"/>
</dbReference>
<comment type="subcellular location">
    <subcellularLocation>
        <location evidence="1">Cell membrane</location>
        <topology evidence="1">Multi-pass membrane protein</topology>
    </subcellularLocation>
</comment>
<keyword evidence="5" id="KW-0547">Nucleotide-binding</keyword>
<evidence type="ECO:0000259" key="13">
    <source>
        <dbReference type="PROSITE" id="PS50929"/>
    </source>
</evidence>
<keyword evidence="8 11" id="KW-1133">Transmembrane helix</keyword>
<dbReference type="PROSITE" id="PS50929">
    <property type="entry name" value="ABC_TM1F"/>
    <property type="match status" value="1"/>
</dbReference>
<dbReference type="PANTHER" id="PTHR24221:SF606">
    <property type="entry name" value="COLICIN V SECRETION-PROCESSING ATP-BINDING PROTEIN"/>
    <property type="match status" value="1"/>
</dbReference>
<dbReference type="Pfam" id="PF00005">
    <property type="entry name" value="ABC_tran"/>
    <property type="match status" value="1"/>
</dbReference>
<keyword evidence="7" id="KW-0067">ATP-binding</keyword>
<evidence type="ECO:0000259" key="14">
    <source>
        <dbReference type="PROSITE" id="PS50990"/>
    </source>
</evidence>
<feature type="transmembrane region" description="Helical" evidence="11">
    <location>
        <begin position="392"/>
        <end position="410"/>
    </location>
</feature>
<protein>
    <submittedName>
        <fullName evidence="15">Peptidase domain-containing ABC transporter</fullName>
    </submittedName>
</protein>
<dbReference type="Gene3D" id="1.20.1560.10">
    <property type="entry name" value="ABC transporter type 1, transmembrane domain"/>
    <property type="match status" value="1"/>
</dbReference>
<dbReference type="InterPro" id="IPR003439">
    <property type="entry name" value="ABC_transporter-like_ATP-bd"/>
</dbReference>
<feature type="transmembrane region" description="Helical" evidence="11">
    <location>
        <begin position="199"/>
        <end position="220"/>
    </location>
</feature>
<evidence type="ECO:0000256" key="1">
    <source>
        <dbReference type="ARBA" id="ARBA00004651"/>
    </source>
</evidence>
<dbReference type="AlphaFoldDB" id="A0A6G4AGA9"/>
<dbReference type="GO" id="GO:0016887">
    <property type="term" value="F:ATP hydrolysis activity"/>
    <property type="evidence" value="ECO:0007669"/>
    <property type="project" value="InterPro"/>
</dbReference>
<evidence type="ECO:0000256" key="7">
    <source>
        <dbReference type="ARBA" id="ARBA00022840"/>
    </source>
</evidence>
<dbReference type="Pfam" id="PF03412">
    <property type="entry name" value="Peptidase_C39"/>
    <property type="match status" value="1"/>
</dbReference>
<accession>A0A6G4AGA9</accession>
<dbReference type="InterPro" id="IPR039421">
    <property type="entry name" value="Type_1_exporter"/>
</dbReference>
<dbReference type="SMART" id="SM00382">
    <property type="entry name" value="AAA"/>
    <property type="match status" value="1"/>
</dbReference>
<comment type="caution">
    <text evidence="15">The sequence shown here is derived from an EMBL/GenBank/DDBJ whole genome shotgun (WGS) entry which is preliminary data.</text>
</comment>
<organism evidence="15 16">
    <name type="scientific">Streptomyces rhizosphaericus</name>
    <dbReference type="NCBI Taxonomy" id="114699"/>
    <lineage>
        <taxon>Bacteria</taxon>
        <taxon>Bacillati</taxon>
        <taxon>Actinomycetota</taxon>
        <taxon>Actinomycetes</taxon>
        <taxon>Kitasatosporales</taxon>
        <taxon>Streptomycetaceae</taxon>
        <taxon>Streptomyces</taxon>
        <taxon>Streptomyces violaceusniger group</taxon>
    </lineage>
</organism>
<evidence type="ECO:0000259" key="12">
    <source>
        <dbReference type="PROSITE" id="PS50893"/>
    </source>
</evidence>
<dbReference type="Gene3D" id="3.90.70.10">
    <property type="entry name" value="Cysteine proteinases"/>
    <property type="match status" value="1"/>
</dbReference>
<keyword evidence="6" id="KW-0645">Protease</keyword>
<dbReference type="FunFam" id="3.40.50.300:FF:000299">
    <property type="entry name" value="ABC transporter ATP-binding protein/permease"/>
    <property type="match status" value="1"/>
</dbReference>
<dbReference type="Proteomes" id="UP000476310">
    <property type="component" value="Unassembled WGS sequence"/>
</dbReference>
<feature type="domain" description="ABC transmembrane type-1" evidence="13">
    <location>
        <begin position="166"/>
        <end position="445"/>
    </location>
</feature>
<evidence type="ECO:0000256" key="4">
    <source>
        <dbReference type="ARBA" id="ARBA00022692"/>
    </source>
</evidence>
<comment type="similarity">
    <text evidence="10">Belongs to the ABC transporter superfamily. Lipid exporter (TC 3.A.1.106) family.</text>
</comment>
<evidence type="ECO:0000313" key="16">
    <source>
        <dbReference type="Proteomes" id="UP000476310"/>
    </source>
</evidence>
<evidence type="ECO:0000256" key="6">
    <source>
        <dbReference type="ARBA" id="ARBA00022807"/>
    </source>
</evidence>
<evidence type="ECO:0000313" key="15">
    <source>
        <dbReference type="EMBL" id="NEW71691.1"/>
    </source>
</evidence>
<dbReference type="InterPro" id="IPR017871">
    <property type="entry name" value="ABC_transporter-like_CS"/>
</dbReference>
<keyword evidence="2" id="KW-0813">Transport</keyword>
<feature type="transmembrane region" description="Helical" evidence="11">
    <location>
        <begin position="273"/>
        <end position="296"/>
    </location>
</feature>
<keyword evidence="4 11" id="KW-0812">Transmembrane</keyword>
<reference evidence="15" key="1">
    <citation type="submission" date="2020-02" db="EMBL/GenBank/DDBJ databases">
        <title>A new Streptomyces sp. for controlling soil-borne diseases.</title>
        <authorList>
            <person name="Li X."/>
            <person name="Tian Y."/>
            <person name="Gao K."/>
        </authorList>
    </citation>
    <scope>NUCLEOTIDE SEQUENCE [LARGE SCALE GENOMIC DNA]</scope>
    <source>
        <strain evidence="15">0250</strain>
    </source>
</reference>
<dbReference type="GO" id="GO:0008234">
    <property type="term" value="F:cysteine-type peptidase activity"/>
    <property type="evidence" value="ECO:0007669"/>
    <property type="project" value="UniProtKB-KW"/>
</dbReference>
<dbReference type="Pfam" id="PF00664">
    <property type="entry name" value="ABC_membrane"/>
    <property type="match status" value="1"/>
</dbReference>
<dbReference type="PROSITE" id="PS50990">
    <property type="entry name" value="PEPTIDASE_C39"/>
    <property type="match status" value="1"/>
</dbReference>
<dbReference type="InterPro" id="IPR011527">
    <property type="entry name" value="ABC1_TM_dom"/>
</dbReference>
<feature type="transmembrane region" description="Helical" evidence="11">
    <location>
        <begin position="302"/>
        <end position="321"/>
    </location>
</feature>
<dbReference type="RefSeq" id="WP_164427563.1">
    <property type="nucleotide sequence ID" value="NZ_JAAIKT010000015.1"/>
</dbReference>
<feature type="domain" description="ABC transporter" evidence="12">
    <location>
        <begin position="477"/>
        <end position="710"/>
    </location>
</feature>
<evidence type="ECO:0000256" key="2">
    <source>
        <dbReference type="ARBA" id="ARBA00022448"/>
    </source>
</evidence>
<dbReference type="PANTHER" id="PTHR24221">
    <property type="entry name" value="ATP-BINDING CASSETTE SUB-FAMILY B"/>
    <property type="match status" value="1"/>
</dbReference>
<dbReference type="InterPro" id="IPR003593">
    <property type="entry name" value="AAA+_ATPase"/>
</dbReference>
<gene>
    <name evidence="15" type="ORF">G4H13_15120</name>
</gene>
<keyword evidence="3" id="KW-1003">Cell membrane</keyword>
<keyword evidence="16" id="KW-1185">Reference proteome</keyword>
<dbReference type="SUPFAM" id="SSF90123">
    <property type="entry name" value="ABC transporter transmembrane region"/>
    <property type="match status" value="1"/>
</dbReference>
<keyword evidence="9 11" id="KW-0472">Membrane</keyword>
<dbReference type="Gene3D" id="3.40.50.300">
    <property type="entry name" value="P-loop containing nucleotide triphosphate hydrolases"/>
    <property type="match status" value="1"/>
</dbReference>
<evidence type="ECO:0000256" key="3">
    <source>
        <dbReference type="ARBA" id="ARBA00022475"/>
    </source>
</evidence>
<dbReference type="GO" id="GO:0034040">
    <property type="term" value="F:ATPase-coupled lipid transmembrane transporter activity"/>
    <property type="evidence" value="ECO:0007669"/>
    <property type="project" value="TreeGrafter"/>
</dbReference>
<sequence length="724" mass="78683">MGRRRVKVPVLLQDSMVECGAAALAMILCSHGHHITVPEIRDRIGAGRDGANAAALVNAAKGFGMTVSAYRAEPYALDQLPLPALLHWELNHYVVLEGIDDRQATIVDPAKGRRRLTREEFDRSFSGVVLAMSPGPSFRRRARPRWQVLRFLTQFVPRRPLLIASVLGVSLLLTGLGLLPALVTRYILDRVVPAESLGVMHLLGLGIVALAAGQALTGLVRNHLLLQLRNRIDRSLMTSFLRHLFRLPYPYFQLRNSGDILTRVSSSMMVREVITSHTLSLVLDGGMGILYIALLFQIAPSIALVVLVAALGQIGVTVLFARRVSEASRQEIGAMTAAQGQLVEALSGIETLKAAGAERMAMERWEDLYEKQLETALRKGTLSNMMDGLLDLIRFGAPLALLWTGAWLVIDERMTLGTLIAANTLAGMALSPIGTLSQVYHALQSAGVHVRRLSDVLAERVEQPVPRPKAGTVHGAIRMESVRYRYQPGAVPAVDAVDLDVPAGSMTAVVGSSGSGKSTLARLLLGLYRPDEGRVLLDGVPIEGLDVESVRSRFGVVVQDNAVFSGNILDNIRVNRPDADIDEVVRAATTACLHADIERMPMGYLTPLGERGSGLSGGQRQRLGLARALVAQPKVLLMDEATSHLDTITEETIQRNLRALRCTRIVIAHRLSTVREADNIIVVEQGKIVEQGRHDELMAANGVYTGLVRGQQASVDRGAPMLDR</sequence>
<evidence type="ECO:0000256" key="8">
    <source>
        <dbReference type="ARBA" id="ARBA00022989"/>
    </source>
</evidence>
<dbReference type="InterPro" id="IPR027417">
    <property type="entry name" value="P-loop_NTPase"/>
</dbReference>
<dbReference type="InterPro" id="IPR036640">
    <property type="entry name" value="ABC1_TM_sf"/>
</dbReference>
<evidence type="ECO:0000256" key="9">
    <source>
        <dbReference type="ARBA" id="ARBA00023136"/>
    </source>
</evidence>
<keyword evidence="6" id="KW-0788">Thiol protease</keyword>
<dbReference type="GO" id="GO:0005524">
    <property type="term" value="F:ATP binding"/>
    <property type="evidence" value="ECO:0007669"/>
    <property type="project" value="UniProtKB-KW"/>
</dbReference>
<dbReference type="PROSITE" id="PS00211">
    <property type="entry name" value="ABC_TRANSPORTER_1"/>
    <property type="match status" value="1"/>
</dbReference>